<dbReference type="SUPFAM" id="SSF52833">
    <property type="entry name" value="Thioredoxin-like"/>
    <property type="match status" value="1"/>
</dbReference>
<dbReference type="PANTHER" id="PTHR36057">
    <property type="match status" value="1"/>
</dbReference>
<dbReference type="EMBL" id="JADJMS010000018">
    <property type="protein sequence ID" value="MBK7415251.1"/>
    <property type="molecule type" value="Genomic_DNA"/>
</dbReference>
<dbReference type="Pfam" id="PF06764">
    <property type="entry name" value="DUF1223"/>
    <property type="match status" value="1"/>
</dbReference>
<dbReference type="AlphaFoldDB" id="A0A935MYS3"/>
<dbReference type="InterPro" id="IPR013783">
    <property type="entry name" value="Ig-like_fold"/>
</dbReference>
<evidence type="ECO:0000256" key="1">
    <source>
        <dbReference type="SAM" id="SignalP"/>
    </source>
</evidence>
<dbReference type="InterPro" id="IPR010634">
    <property type="entry name" value="DUF1223"/>
</dbReference>
<keyword evidence="1" id="KW-0732">Signal</keyword>
<dbReference type="Gene3D" id="2.60.40.10">
    <property type="entry name" value="Immunoglobulins"/>
    <property type="match status" value="1"/>
</dbReference>
<comment type="caution">
    <text evidence="2">The sequence shown here is derived from an EMBL/GenBank/DDBJ whole genome shotgun (WGS) entry which is preliminary data.</text>
</comment>
<reference evidence="2 3" key="1">
    <citation type="submission" date="2020-10" db="EMBL/GenBank/DDBJ databases">
        <title>Connecting structure to function with the recovery of over 1000 high-quality activated sludge metagenome-assembled genomes encoding full-length rRNA genes using long-read sequencing.</title>
        <authorList>
            <person name="Singleton C.M."/>
            <person name="Petriglieri F."/>
            <person name="Kristensen J.M."/>
            <person name="Kirkegaard R.H."/>
            <person name="Michaelsen T.Y."/>
            <person name="Andersen M.H."/>
            <person name="Karst S.M."/>
            <person name="Dueholm M.S."/>
            <person name="Nielsen P.H."/>
            <person name="Albertsen M."/>
        </authorList>
    </citation>
    <scope>NUCLEOTIDE SEQUENCE [LARGE SCALE GENOMIC DNA]</scope>
    <source>
        <strain evidence="2">EsbW_18-Q3-R4-48_BATAC.463</strain>
    </source>
</reference>
<accession>A0A935MYS3</accession>
<evidence type="ECO:0000313" key="2">
    <source>
        <dbReference type="EMBL" id="MBK7415251.1"/>
    </source>
</evidence>
<name>A0A935MYS3_9RHOO</name>
<sequence length="261" mass="28708">MSSPATVLLLASLAMPLAAEAVTCSCQSPAHTVALLELYTSEGCNSCPPADRWLRELPQKFGAEQLVALSLHVDYWDYIGWKDRFAQARFTERQRQLSRLGGGSTIYTPEVFAGMKEFRSWRNQAELEQRIRNINDQPAAAQIKLQMSSSGSDAVEVQANFALAPTALAGQQNEGIIVLYENKLISDVKAGENHGVSLQHDRVVRFWSAPVALDAQSGRATWRQSINLPADWKRANLGVAALVQDVRQGKVLQAVAMPMCI</sequence>
<evidence type="ECO:0000313" key="3">
    <source>
        <dbReference type="Proteomes" id="UP000739411"/>
    </source>
</evidence>
<organism evidence="2 3">
    <name type="scientific">Candidatus Dechloromonas phosphorivorans</name>
    <dbReference type="NCBI Taxonomy" id="2899244"/>
    <lineage>
        <taxon>Bacteria</taxon>
        <taxon>Pseudomonadati</taxon>
        <taxon>Pseudomonadota</taxon>
        <taxon>Betaproteobacteria</taxon>
        <taxon>Rhodocyclales</taxon>
        <taxon>Azonexaceae</taxon>
        <taxon>Dechloromonas</taxon>
    </lineage>
</organism>
<protein>
    <submittedName>
        <fullName evidence="2">DUF1223 domain-containing protein</fullName>
    </submittedName>
</protein>
<proteinExistence type="predicted"/>
<dbReference type="PANTHER" id="PTHR36057:SF1">
    <property type="entry name" value="LIPOPROTEIN LIPID ATTACHMENT SITE-LIKE PROTEIN, PUTATIVE (DUF1223)-RELATED"/>
    <property type="match status" value="1"/>
</dbReference>
<feature type="chain" id="PRO_5037910362" evidence="1">
    <location>
        <begin position="22"/>
        <end position="261"/>
    </location>
</feature>
<dbReference type="InterPro" id="IPR036249">
    <property type="entry name" value="Thioredoxin-like_sf"/>
</dbReference>
<gene>
    <name evidence="2" type="ORF">IPJ38_09245</name>
</gene>
<feature type="signal peptide" evidence="1">
    <location>
        <begin position="1"/>
        <end position="21"/>
    </location>
</feature>
<dbReference type="Proteomes" id="UP000739411">
    <property type="component" value="Unassembled WGS sequence"/>
</dbReference>